<comment type="caution">
    <text evidence="2">The sequence shown here is derived from an EMBL/GenBank/DDBJ whole genome shotgun (WGS) entry which is preliminary data.</text>
</comment>
<dbReference type="EMBL" id="VSSQ01017171">
    <property type="protein sequence ID" value="MPM59206.1"/>
    <property type="molecule type" value="Genomic_DNA"/>
</dbReference>
<dbReference type="InterPro" id="IPR018709">
    <property type="entry name" value="CoA_activase_DUF2229"/>
</dbReference>
<dbReference type="PANTHER" id="PTHR32329:SF2">
    <property type="entry name" value="BIFUNCTIONAL PROTEIN [INCLUDES 2-HYDROXYACYL-COA DEHYDRATASE (N-TER) AND ITS ACTIVATOR DOMAIN (C_TERM)"/>
    <property type="match status" value="1"/>
</dbReference>
<proteinExistence type="predicted"/>
<sequence>MTGLPPIIDVNVDLRQKKRNLYKAINDIGKLFGKGAVASFYAWHKAKQLHRQEITTAANGQKSVALIGHPYIIHDRQISMDVINRLHKLEFNVVTPEMVNGNDADQAAKAIGKKLFWSYSHHMAGAALAYMQPNNPVDGIIFLTSFSCGPDALTAELVSQHAKSRGIPYMLLTVDEHTAEAGFITRLEAFTDMLRRRWALC</sequence>
<protein>
    <recommendedName>
        <fullName evidence="1">DUF2229 domain-containing protein</fullName>
    </recommendedName>
</protein>
<dbReference type="Gene3D" id="3.40.50.11900">
    <property type="match status" value="1"/>
</dbReference>
<feature type="domain" description="DUF2229" evidence="1">
    <location>
        <begin position="3"/>
        <end position="99"/>
    </location>
</feature>
<name>A0A645B2C2_9ZZZZ</name>
<accession>A0A645B2C2</accession>
<reference evidence="2" key="1">
    <citation type="submission" date="2019-08" db="EMBL/GenBank/DDBJ databases">
        <authorList>
            <person name="Kucharzyk K."/>
            <person name="Murdoch R.W."/>
            <person name="Higgins S."/>
            <person name="Loffler F."/>
        </authorList>
    </citation>
    <scope>NUCLEOTIDE SEQUENCE</scope>
</reference>
<dbReference type="AlphaFoldDB" id="A0A645B2C2"/>
<gene>
    <name evidence="2" type="ORF">SDC9_106046</name>
</gene>
<dbReference type="Pfam" id="PF09989">
    <property type="entry name" value="DUF2229"/>
    <property type="match status" value="1"/>
</dbReference>
<evidence type="ECO:0000259" key="1">
    <source>
        <dbReference type="Pfam" id="PF09989"/>
    </source>
</evidence>
<dbReference type="InterPro" id="IPR051805">
    <property type="entry name" value="Dehydratase_Activator_Redct"/>
</dbReference>
<organism evidence="2">
    <name type="scientific">bioreactor metagenome</name>
    <dbReference type="NCBI Taxonomy" id="1076179"/>
    <lineage>
        <taxon>unclassified sequences</taxon>
        <taxon>metagenomes</taxon>
        <taxon>ecological metagenomes</taxon>
    </lineage>
</organism>
<evidence type="ECO:0000313" key="2">
    <source>
        <dbReference type="EMBL" id="MPM59206.1"/>
    </source>
</evidence>
<dbReference type="PANTHER" id="PTHR32329">
    <property type="entry name" value="BIFUNCTIONAL PROTEIN [INCLUDES 2-HYDROXYACYL-COA DEHYDRATASE (N-TER) AND ITS ACTIVATOR DOMAIN (C_TERM)-RELATED"/>
    <property type="match status" value="1"/>
</dbReference>